<feature type="transmembrane region" description="Helical" evidence="14">
    <location>
        <begin position="224"/>
        <end position="246"/>
    </location>
</feature>
<proteinExistence type="inferred from homology"/>
<feature type="transmembrane region" description="Helical" evidence="14">
    <location>
        <begin position="41"/>
        <end position="60"/>
    </location>
</feature>
<dbReference type="PANTHER" id="PTHR30622:SF4">
    <property type="entry name" value="UNDECAPRENYL-DIPHOSPHATASE"/>
    <property type="match status" value="1"/>
</dbReference>
<keyword evidence="14" id="KW-0133">Cell shape</keyword>
<keyword evidence="14" id="KW-0961">Cell wall biogenesis/degradation</keyword>
<comment type="function">
    <text evidence="14">Catalyzes the dephosphorylation of undecaprenyl diphosphate (UPP). Confers resistance to bacitracin.</text>
</comment>
<dbReference type="InterPro" id="IPR003824">
    <property type="entry name" value="UppP"/>
</dbReference>
<keyword evidence="14" id="KW-0573">Peptidoglycan synthesis</keyword>
<dbReference type="GO" id="GO:0050380">
    <property type="term" value="F:undecaprenyl-diphosphatase activity"/>
    <property type="evidence" value="ECO:0007669"/>
    <property type="project" value="UniProtKB-UniRule"/>
</dbReference>
<comment type="miscellaneous">
    <text evidence="14">Bacitracin is thought to be involved in the inhibition of peptidoglycan synthesis by sequestering undecaprenyl diphosphate, thereby reducing the pool of lipid carrier available.</text>
</comment>
<evidence type="ECO:0000256" key="5">
    <source>
        <dbReference type="ARBA" id="ARBA00022475"/>
    </source>
</evidence>
<feature type="transmembrane region" description="Helical" evidence="14">
    <location>
        <begin position="115"/>
        <end position="136"/>
    </location>
</feature>
<dbReference type="GO" id="GO:0008360">
    <property type="term" value="P:regulation of cell shape"/>
    <property type="evidence" value="ECO:0007669"/>
    <property type="project" value="UniProtKB-KW"/>
</dbReference>
<dbReference type="AlphaFoldDB" id="A0A0G1AZK0"/>
<comment type="subcellular location">
    <subcellularLocation>
        <location evidence="1 14">Cell membrane</location>
        <topology evidence="1 14">Multi-pass membrane protein</topology>
    </subcellularLocation>
</comment>
<organism evidence="15 16">
    <name type="scientific">candidate division WWE3 bacterium GW2011_GWF1_42_14</name>
    <dbReference type="NCBI Taxonomy" id="1619138"/>
    <lineage>
        <taxon>Bacteria</taxon>
        <taxon>Katanobacteria</taxon>
    </lineage>
</organism>
<keyword evidence="7 14" id="KW-0378">Hydrolase</keyword>
<keyword evidence="8 14" id="KW-1133">Transmembrane helix</keyword>
<gene>
    <name evidence="14" type="primary">uppP</name>
    <name evidence="15" type="ORF">UV00_C0001G0079</name>
</gene>
<comment type="similarity">
    <text evidence="2 14">Belongs to the UppP family.</text>
</comment>
<feature type="transmembrane region" description="Helical" evidence="14">
    <location>
        <begin position="195"/>
        <end position="212"/>
    </location>
</feature>
<dbReference type="GO" id="GO:0071555">
    <property type="term" value="P:cell wall organization"/>
    <property type="evidence" value="ECO:0007669"/>
    <property type="project" value="UniProtKB-KW"/>
</dbReference>
<dbReference type="EC" id="3.6.1.27" evidence="3 14"/>
<feature type="transmembrane region" description="Helical" evidence="14">
    <location>
        <begin position="258"/>
        <end position="277"/>
    </location>
</feature>
<comment type="caution">
    <text evidence="15">The sequence shown here is derived from an EMBL/GenBank/DDBJ whole genome shotgun (WGS) entry which is preliminary data.</text>
</comment>
<dbReference type="Pfam" id="PF02673">
    <property type="entry name" value="BacA"/>
    <property type="match status" value="1"/>
</dbReference>
<evidence type="ECO:0000256" key="10">
    <source>
        <dbReference type="ARBA" id="ARBA00023251"/>
    </source>
</evidence>
<dbReference type="Proteomes" id="UP000033847">
    <property type="component" value="Unassembled WGS sequence"/>
</dbReference>
<dbReference type="PANTHER" id="PTHR30622">
    <property type="entry name" value="UNDECAPRENYL-DIPHOSPHATASE"/>
    <property type="match status" value="1"/>
</dbReference>
<evidence type="ECO:0000256" key="14">
    <source>
        <dbReference type="HAMAP-Rule" id="MF_01006"/>
    </source>
</evidence>
<feature type="transmembrane region" description="Helical" evidence="14">
    <location>
        <begin position="7"/>
        <end position="29"/>
    </location>
</feature>
<dbReference type="GO" id="GO:0009252">
    <property type="term" value="P:peptidoglycan biosynthetic process"/>
    <property type="evidence" value="ECO:0007669"/>
    <property type="project" value="UniProtKB-KW"/>
</dbReference>
<dbReference type="HAMAP" id="MF_01006">
    <property type="entry name" value="Undec_diphosphatase"/>
    <property type="match status" value="1"/>
</dbReference>
<evidence type="ECO:0000256" key="7">
    <source>
        <dbReference type="ARBA" id="ARBA00022801"/>
    </source>
</evidence>
<evidence type="ECO:0000256" key="3">
    <source>
        <dbReference type="ARBA" id="ARBA00012374"/>
    </source>
</evidence>
<evidence type="ECO:0000256" key="1">
    <source>
        <dbReference type="ARBA" id="ARBA00004651"/>
    </source>
</evidence>
<accession>A0A0G1AZK0</accession>
<evidence type="ECO:0000256" key="9">
    <source>
        <dbReference type="ARBA" id="ARBA00023136"/>
    </source>
</evidence>
<dbReference type="GO" id="GO:0046677">
    <property type="term" value="P:response to antibiotic"/>
    <property type="evidence" value="ECO:0007669"/>
    <property type="project" value="UniProtKB-UniRule"/>
</dbReference>
<comment type="catalytic activity">
    <reaction evidence="13 14">
        <text>di-trans,octa-cis-undecaprenyl diphosphate + H2O = di-trans,octa-cis-undecaprenyl phosphate + phosphate + H(+)</text>
        <dbReference type="Rhea" id="RHEA:28094"/>
        <dbReference type="ChEBI" id="CHEBI:15377"/>
        <dbReference type="ChEBI" id="CHEBI:15378"/>
        <dbReference type="ChEBI" id="CHEBI:43474"/>
        <dbReference type="ChEBI" id="CHEBI:58405"/>
        <dbReference type="ChEBI" id="CHEBI:60392"/>
        <dbReference type="EC" id="3.6.1.27"/>
    </reaction>
</comment>
<evidence type="ECO:0000256" key="8">
    <source>
        <dbReference type="ARBA" id="ARBA00022989"/>
    </source>
</evidence>
<feature type="transmembrane region" description="Helical" evidence="14">
    <location>
        <begin position="90"/>
        <end position="109"/>
    </location>
</feature>
<evidence type="ECO:0000313" key="16">
    <source>
        <dbReference type="Proteomes" id="UP000033847"/>
    </source>
</evidence>
<dbReference type="NCBIfam" id="TIGR00753">
    <property type="entry name" value="undec_PP_bacA"/>
    <property type="match status" value="1"/>
</dbReference>
<keyword evidence="9 14" id="KW-0472">Membrane</keyword>
<evidence type="ECO:0000313" key="15">
    <source>
        <dbReference type="EMBL" id="KKS39511.1"/>
    </source>
</evidence>
<evidence type="ECO:0000256" key="4">
    <source>
        <dbReference type="ARBA" id="ARBA00021581"/>
    </source>
</evidence>
<keyword evidence="5 14" id="KW-1003">Cell membrane</keyword>
<protein>
    <recommendedName>
        <fullName evidence="4 14">Undecaprenyl-diphosphatase</fullName>
        <ecNumber evidence="3 14">3.6.1.27</ecNumber>
    </recommendedName>
    <alternativeName>
        <fullName evidence="12 14">Bacitracin resistance protein</fullName>
    </alternativeName>
    <alternativeName>
        <fullName evidence="11 14">Undecaprenyl pyrophosphate phosphatase</fullName>
    </alternativeName>
</protein>
<keyword evidence="10 14" id="KW-0046">Antibiotic resistance</keyword>
<dbReference type="EMBL" id="LCCU01000001">
    <property type="protein sequence ID" value="KKS39511.1"/>
    <property type="molecule type" value="Genomic_DNA"/>
</dbReference>
<evidence type="ECO:0000256" key="2">
    <source>
        <dbReference type="ARBA" id="ARBA00010621"/>
    </source>
</evidence>
<evidence type="ECO:0000256" key="13">
    <source>
        <dbReference type="ARBA" id="ARBA00047594"/>
    </source>
</evidence>
<evidence type="ECO:0000256" key="12">
    <source>
        <dbReference type="ARBA" id="ARBA00032932"/>
    </source>
</evidence>
<dbReference type="PATRIC" id="fig|1619138.3.peg.81"/>
<dbReference type="GO" id="GO:0005886">
    <property type="term" value="C:plasma membrane"/>
    <property type="evidence" value="ECO:0007669"/>
    <property type="project" value="UniProtKB-SubCell"/>
</dbReference>
<name>A0A0G1AZK0_UNCKA</name>
<evidence type="ECO:0000256" key="11">
    <source>
        <dbReference type="ARBA" id="ARBA00032707"/>
    </source>
</evidence>
<reference evidence="15 16" key="1">
    <citation type="journal article" date="2015" name="Nature">
        <title>rRNA introns, odd ribosomes, and small enigmatic genomes across a large radiation of phyla.</title>
        <authorList>
            <person name="Brown C.T."/>
            <person name="Hug L.A."/>
            <person name="Thomas B.C."/>
            <person name="Sharon I."/>
            <person name="Castelle C.J."/>
            <person name="Singh A."/>
            <person name="Wilkins M.J."/>
            <person name="Williams K.H."/>
            <person name="Banfield J.F."/>
        </authorList>
    </citation>
    <scope>NUCLEOTIDE SEQUENCE [LARGE SCALE GENOMIC DNA]</scope>
</reference>
<evidence type="ECO:0000256" key="6">
    <source>
        <dbReference type="ARBA" id="ARBA00022692"/>
    </source>
</evidence>
<sequence length="278" mass="30329">MTFFQSVILGIVQGLTEFIPVSSSGHLIIFPELVGWEQGGLAFDTTLHLGTLVALLVYFYKDLRSMLFSIIKDIRKMAFRFTFYSPESKLVVWLLIATIPAGIAAFLFGDFLESTFRSMLSVSVFLLLGSVLMFFADRFGKNEDRSQPVPHVSFKKVFTAGLFQCLALFSGVSRSGATISGGLLSGLNRTQAAKISFLLSIPIIAAAGIFQLPDALDEYSGVGAGAGLGILISGFLSSALSGYLAVSFLMKYLNSHGLKLFIIYRVLLSIFLMFLYLS</sequence>
<keyword evidence="6 14" id="KW-0812">Transmembrane</keyword>